<dbReference type="Pfam" id="PF10722">
    <property type="entry name" value="YbjN"/>
    <property type="match status" value="1"/>
</dbReference>
<organism evidence="1 2">
    <name type="scientific">Sutterella parvirubra YIT 11816</name>
    <dbReference type="NCBI Taxonomy" id="762967"/>
    <lineage>
        <taxon>Bacteria</taxon>
        <taxon>Pseudomonadati</taxon>
        <taxon>Pseudomonadota</taxon>
        <taxon>Betaproteobacteria</taxon>
        <taxon>Burkholderiales</taxon>
        <taxon>Sutterellaceae</taxon>
        <taxon>Sutterella</taxon>
    </lineage>
</organism>
<evidence type="ECO:0008006" key="3">
    <source>
        <dbReference type="Google" id="ProtNLM"/>
    </source>
</evidence>
<dbReference type="PATRIC" id="fig|762967.3.peg.1233"/>
<evidence type="ECO:0000313" key="1">
    <source>
        <dbReference type="EMBL" id="EHY31060.1"/>
    </source>
</evidence>
<dbReference type="RefSeq" id="WP_008542589.1">
    <property type="nucleotide sequence ID" value="NZ_JH604983.1"/>
</dbReference>
<sequence length="156" mass="17666">MNQKQLTETVRKFFDHIEWQYDFDETDNYFMTGSRFEGGVEYCNVIVDVEDEFVHCYAVVPFEVPAERRADAAEFVTRANSGMKRGAFELDYADGEVRFHTYMDVPEGAAEPSEIQLVLLTQAPIAMIQRYGMGLKDVAEGTKTPAQAVAEAETRS</sequence>
<name>H3KFP9_9BURK</name>
<keyword evidence="2" id="KW-1185">Reference proteome</keyword>
<dbReference type="Proteomes" id="UP000004956">
    <property type="component" value="Unassembled WGS sequence"/>
</dbReference>
<accession>H3KFP9</accession>
<gene>
    <name evidence="1" type="ORF">HMPREF9440_01568</name>
</gene>
<evidence type="ECO:0000313" key="2">
    <source>
        <dbReference type="Proteomes" id="UP000004956"/>
    </source>
</evidence>
<protein>
    <recommendedName>
        <fullName evidence="3">YbjN domain-containing protein</fullName>
    </recommendedName>
</protein>
<dbReference type="InterPro" id="IPR019660">
    <property type="entry name" value="Put_sensory_transdc_reg_YbjN"/>
</dbReference>
<proteinExistence type="predicted"/>
<comment type="caution">
    <text evidence="1">The sequence shown here is derived from an EMBL/GenBank/DDBJ whole genome shotgun (WGS) entry which is preliminary data.</text>
</comment>
<dbReference type="STRING" id="762967.HMPREF9440_01568"/>
<dbReference type="OrthoDB" id="5192220at2"/>
<dbReference type="HOGENOM" id="CLU_118111_0_0_4"/>
<reference evidence="1 2" key="1">
    <citation type="submission" date="2011-11" db="EMBL/GenBank/DDBJ databases">
        <authorList>
            <person name="Weinstock G."/>
            <person name="Sodergren E."/>
            <person name="Clifton S."/>
            <person name="Fulton L."/>
            <person name="Fulton B."/>
            <person name="Courtney L."/>
            <person name="Fronick C."/>
            <person name="Harrison M."/>
            <person name="Strong C."/>
            <person name="Farmer C."/>
            <person name="Delahaunty K."/>
            <person name="Markovic C."/>
            <person name="Hall O."/>
            <person name="Minx P."/>
            <person name="Tomlinson C."/>
            <person name="Mitreva M."/>
            <person name="Hou S."/>
            <person name="Chen J."/>
            <person name="Wollam A."/>
            <person name="Pepin K.H."/>
            <person name="Johnson M."/>
            <person name="Bhonagiri V."/>
            <person name="Zhang X."/>
            <person name="Suruliraj S."/>
            <person name="Warren W."/>
            <person name="Chinwalla A."/>
            <person name="Mardis E.R."/>
            <person name="Wilson R.K."/>
        </authorList>
    </citation>
    <scope>NUCLEOTIDE SEQUENCE [LARGE SCALE GENOMIC DNA]</scope>
    <source>
        <strain evidence="1 2">YIT 11816</strain>
    </source>
</reference>
<dbReference type="AlphaFoldDB" id="H3KFP9"/>
<dbReference type="EMBL" id="AFBQ01000233">
    <property type="protein sequence ID" value="EHY31060.1"/>
    <property type="molecule type" value="Genomic_DNA"/>
</dbReference>